<evidence type="ECO:0000256" key="2">
    <source>
        <dbReference type="ARBA" id="ARBA00022737"/>
    </source>
</evidence>
<dbReference type="EMBL" id="JAVFWL010000003">
    <property type="protein sequence ID" value="KAK6741937.1"/>
    <property type="molecule type" value="Genomic_DNA"/>
</dbReference>
<evidence type="ECO:0000256" key="3">
    <source>
        <dbReference type="ARBA" id="ARBA00022837"/>
    </source>
</evidence>
<dbReference type="PRINTS" id="PR00205">
    <property type="entry name" value="CADHERIN"/>
</dbReference>
<feature type="domain" description="Cadherin" evidence="8">
    <location>
        <begin position="1778"/>
        <end position="1878"/>
    </location>
</feature>
<dbReference type="InterPro" id="IPR002126">
    <property type="entry name" value="Cadherin-like_dom"/>
</dbReference>
<dbReference type="Proteomes" id="UP001303046">
    <property type="component" value="Unassembled WGS sequence"/>
</dbReference>
<feature type="domain" description="Cadherin" evidence="8">
    <location>
        <begin position="1456"/>
        <end position="1666"/>
    </location>
</feature>
<feature type="domain" description="Cadherin" evidence="8">
    <location>
        <begin position="892"/>
        <end position="980"/>
    </location>
</feature>
<feature type="compositionally biased region" description="Polar residues" evidence="6">
    <location>
        <begin position="2028"/>
        <end position="2042"/>
    </location>
</feature>
<evidence type="ECO:0000259" key="8">
    <source>
        <dbReference type="PROSITE" id="PS50268"/>
    </source>
</evidence>
<dbReference type="PROSITE" id="PS00232">
    <property type="entry name" value="CADHERIN_1"/>
    <property type="match status" value="4"/>
</dbReference>
<dbReference type="CDD" id="cd11304">
    <property type="entry name" value="Cadherin_repeat"/>
    <property type="match status" value="17"/>
</dbReference>
<keyword evidence="7" id="KW-0812">Transmembrane</keyword>
<feature type="compositionally biased region" description="Low complexity" evidence="6">
    <location>
        <begin position="2061"/>
        <end position="2079"/>
    </location>
</feature>
<accession>A0ABR1CUC7</accession>
<evidence type="ECO:0000256" key="7">
    <source>
        <dbReference type="SAM" id="Phobius"/>
    </source>
</evidence>
<comment type="caution">
    <text evidence="9">The sequence shown here is derived from an EMBL/GenBank/DDBJ whole genome shotgun (WGS) entry which is preliminary data.</text>
</comment>
<feature type="domain" description="Cadherin" evidence="8">
    <location>
        <begin position="1879"/>
        <end position="1982"/>
    </location>
</feature>
<feature type="domain" description="Cadherin" evidence="8">
    <location>
        <begin position="1358"/>
        <end position="1455"/>
    </location>
</feature>
<feature type="region of interest" description="Disordered" evidence="6">
    <location>
        <begin position="2021"/>
        <end position="2099"/>
    </location>
</feature>
<evidence type="ECO:0000256" key="1">
    <source>
        <dbReference type="ARBA" id="ARBA00004370"/>
    </source>
</evidence>
<evidence type="ECO:0000313" key="10">
    <source>
        <dbReference type="Proteomes" id="UP001303046"/>
    </source>
</evidence>
<feature type="domain" description="Cadherin" evidence="8">
    <location>
        <begin position="786"/>
        <end position="882"/>
    </location>
</feature>
<keyword evidence="2" id="KW-0677">Repeat</keyword>
<dbReference type="Pfam" id="PF00028">
    <property type="entry name" value="Cadherin"/>
    <property type="match status" value="11"/>
</dbReference>
<keyword evidence="3 5" id="KW-0106">Calcium</keyword>
<keyword evidence="7" id="KW-1133">Transmembrane helix</keyword>
<feature type="domain" description="Cadherin" evidence="8">
    <location>
        <begin position="292"/>
        <end position="396"/>
    </location>
</feature>
<dbReference type="SUPFAM" id="SSF49313">
    <property type="entry name" value="Cadherin-like"/>
    <property type="match status" value="17"/>
</dbReference>
<sequence length="2208" mass="242763">MKITSAPPVKATNSLCGGSSRLRYAFQDGGNTAKLFNIDSTSGTICLEKHLDYEKEISHQLTVAAIDQIDGSTGTCLVSIRVLDANDNSPVFYPTQYNITVREGYKPSGPLVVLSATDDDEGIFGEVHFHLKSGNSALFEVNEKSGEIFLKKGLSRGKHELTVQAKDGSGSVSEEPANVHVYVIDSDASAPSFTQPSYVIKTPEDILPGISIGAVQATGPGQIRYSIYSGDPDHQFMINPDSGRITVARYLDADKHDRVILNVQAALMNGGSNQTQVVILIEDHNDNTPRFPIDLVEITVGESQAVHEPFYVVHATDKDKRKNGAISYSILSSHPPCPVMVQPHTGQLQLTDPLDFENIKDYRIRVKAQDHGIPPRSTNMTLVLHVSDSNDNRPIFETTSYEAEVPENSPLMTTVLKVRARDADSRENGKVLYRISNGSNAFGIDERTGMIYVNENIDRETKDIYHITVTAQDQGEPPLSSSVPVRIRIADVNDNAPSCTSVATMVVPRDSSPSTTVGTVVVTDPDNGANGTVVYRSQQSHPLFVVKNNGDVHLRRALAEADPTDVRLSIIASDQGVPRKSTVCHVQIRIGRGTAAVKIIEPFERNIRAPNSCQSSCLIRQLNATGVAKWQIQSNEISNHFSIIDGKLIMSSHPQSPPPWSLSLILSDREGRQKHLSLRILEPNSPVSSEPVKISPLLPIGSKIANFGPKLKEKNKNLYYSLKNQSSLFELDQANGDLYLMRKIRDLAGSEISLYYNLIDGLTSESEEKHIEFEVGSGFVDSPYFTEDFLRIPVAEDTAIGTIIASVNATSPDVSSSIVYRFAEPNNRFSIDQYAGEISVIEDLDWNESPHHLVVVATGGGAKASMLIVVDVLDVNNNHPEIISANEVVTFAEIGTVIHYVVATDDDYGRNATVSYDIITDTTNCFGIDHKTGALSMLRRPPTVDTTIVVRASDHGSPALFADQSLTIRVRNGSKKWSYFDDSELRVTISDAVPIGSIVTTLPVDGKAAIRLFPTSSTFKIDEYGKLTLLAAVNPGTYQLSVLAKSPQGEIDSLSVVVGVTASVKLGPRLSSASCGSISLPENRSLKNFKQIVALNATNEAKFSIRGSTKYFEIDSSTGRLSCPALDREEQSEHLLVVSIQDGDRKDSCTVRITVADENDSAPQFAASTPQVIFINDTVSLQDVVHKFSAFDHDIGVNGRILFDLVEDASFAFDLVPETGDLVLAREPEGVGNDWMIRVKVRDKGVPSLSVDRFVRIQSTRSPPTSRDTQPSFLRQKYVSSIDEGLSRGQIVSKVCDYRQTQPKNIDGDGVVRTSQELDYEIKDQYDLKIIATGAFSAQIRTQMTVEVNNVNDNPPVFPKQSQKKVLETLPEGSYITTMSANDADNLGALEYSLDPKEERFIIDRYTGIVHLATSLDFETVEEINVDVKVTDGNFTAATSFVVVVMDVNDNAPEFQQRFVDIKIPQSTGADEVIARLVAFDRDSGDNGRVSYTLAQSHELFQLNSNDGSRHIRWKTTGTLILLAPLPADADFLLTVTASDHGFPVMSSSIPVRVTVTSEEAQHRPEFPHTSYEFVVSESFTPHIAFGNVSVSSDPYFYRIMDSKASEVFAIDHLGRLYLRTAVDRETEDHYSFTVDVGSHPVTYHQNSTTTVAIRVTDVNDNSPVFVHLNWAVKIRDGMRSGEVLQRLAATDADYNENGRISYRILTGDDYGIFSVGPDTGALMFNQWNDDQLIRHSDGRWTLFVEARDHGSRTRSTLLPVQISLDLQTWSGSAPFFVVPGYVVPILETVIPDTPVFTARATNRFGIPMNSIRYDLKDSDQTFSIDPTNGTIRLKRELDYETKTTYKMSLLASDGNSRSAVVSLEFVVLPVDEFPPVFAQSSYTFQVPLDANPGAVIGEILAVDADGGTHGIPEYRVETSNDLVTVEKLTGLVSLRAKPDRRRNHTVEQITVIAASSGSQHTKTTVYLEIGDFPIRSANSTFSSNIFKVGAVATAILFVLLICLLGCCLFGYRSSKPKEIESPRKQVYSVSRGQANGSSNGISRLACSPRQALPSNITQKNSSMTSSTSSNSGLRNSLLSHREAASTRSQPDSGIDQDTISVNSSVTEYLISIGVNPNPIQSRPRYRRPDMIDSALNDYIYARVEDILPPGPVNMSENVAQLEGLYQFTQSRHAPPSFQPLTEIFDELEEIQREQKQKREREYIQVEI</sequence>
<feature type="domain" description="Cadherin" evidence="8">
    <location>
        <begin position="499"/>
        <end position="590"/>
    </location>
</feature>
<feature type="domain" description="Cadherin" evidence="8">
    <location>
        <begin position="397"/>
        <end position="499"/>
    </location>
</feature>
<feature type="domain" description="Cadherin" evidence="8">
    <location>
        <begin position="1072"/>
        <end position="1165"/>
    </location>
</feature>
<evidence type="ECO:0000256" key="6">
    <source>
        <dbReference type="SAM" id="MobiDB-lite"/>
    </source>
</evidence>
<proteinExistence type="predicted"/>
<dbReference type="PANTHER" id="PTHR24027">
    <property type="entry name" value="CADHERIN-23"/>
    <property type="match status" value="1"/>
</dbReference>
<feature type="domain" description="Cadherin" evidence="8">
    <location>
        <begin position="9"/>
        <end position="92"/>
    </location>
</feature>
<dbReference type="PROSITE" id="PS50268">
    <property type="entry name" value="CADHERIN_2"/>
    <property type="match status" value="16"/>
</dbReference>
<reference evidence="9 10" key="1">
    <citation type="submission" date="2023-08" db="EMBL/GenBank/DDBJ databases">
        <title>A Necator americanus chromosomal reference genome.</title>
        <authorList>
            <person name="Ilik V."/>
            <person name="Petrzelkova K.J."/>
            <person name="Pardy F."/>
            <person name="Fuh T."/>
            <person name="Niatou-Singa F.S."/>
            <person name="Gouil Q."/>
            <person name="Baker L."/>
            <person name="Ritchie M.E."/>
            <person name="Jex A.R."/>
            <person name="Gazzola D."/>
            <person name="Li H."/>
            <person name="Toshio Fujiwara R."/>
            <person name="Zhan B."/>
            <person name="Aroian R.V."/>
            <person name="Pafco B."/>
            <person name="Schwarz E.M."/>
        </authorList>
    </citation>
    <scope>NUCLEOTIDE SEQUENCE [LARGE SCALE GENOMIC DNA]</scope>
    <source>
        <strain evidence="9 10">Aroian</strain>
        <tissue evidence="9">Whole animal</tissue>
    </source>
</reference>
<evidence type="ECO:0000256" key="4">
    <source>
        <dbReference type="ARBA" id="ARBA00023136"/>
    </source>
</evidence>
<keyword evidence="4 7" id="KW-0472">Membrane</keyword>
<dbReference type="Gene3D" id="2.60.40.60">
    <property type="entry name" value="Cadherins"/>
    <property type="match status" value="17"/>
</dbReference>
<name>A0ABR1CUC7_NECAM</name>
<comment type="subcellular location">
    <subcellularLocation>
        <location evidence="1">Membrane</location>
    </subcellularLocation>
</comment>
<feature type="domain" description="Cadherin" evidence="8">
    <location>
        <begin position="1306"/>
        <end position="1358"/>
    </location>
</feature>
<feature type="domain" description="Cadherin" evidence="8">
    <location>
        <begin position="194"/>
        <end position="291"/>
    </location>
</feature>
<dbReference type="InterPro" id="IPR020894">
    <property type="entry name" value="Cadherin_CS"/>
</dbReference>
<protein>
    <recommendedName>
        <fullName evidence="8">Cadherin domain-containing protein</fullName>
    </recommendedName>
</protein>
<evidence type="ECO:0000256" key="5">
    <source>
        <dbReference type="PROSITE-ProRule" id="PRU00043"/>
    </source>
</evidence>
<feature type="compositionally biased region" description="Polar residues" evidence="6">
    <location>
        <begin position="2086"/>
        <end position="2099"/>
    </location>
</feature>
<dbReference type="SMART" id="SM00112">
    <property type="entry name" value="CA"/>
    <property type="match status" value="17"/>
</dbReference>
<dbReference type="InterPro" id="IPR039808">
    <property type="entry name" value="Cadherin"/>
</dbReference>
<gene>
    <name evidence="9" type="primary">Necator_chrIII.g10439</name>
    <name evidence="9" type="ORF">RB195_009674</name>
</gene>
<dbReference type="PANTHER" id="PTHR24027:SF438">
    <property type="entry name" value="CADHERIN 23"/>
    <property type="match status" value="1"/>
</dbReference>
<organism evidence="9 10">
    <name type="scientific">Necator americanus</name>
    <name type="common">Human hookworm</name>
    <dbReference type="NCBI Taxonomy" id="51031"/>
    <lineage>
        <taxon>Eukaryota</taxon>
        <taxon>Metazoa</taxon>
        <taxon>Ecdysozoa</taxon>
        <taxon>Nematoda</taxon>
        <taxon>Chromadorea</taxon>
        <taxon>Rhabditida</taxon>
        <taxon>Rhabditina</taxon>
        <taxon>Rhabditomorpha</taxon>
        <taxon>Strongyloidea</taxon>
        <taxon>Ancylostomatidae</taxon>
        <taxon>Bunostominae</taxon>
        <taxon>Necator</taxon>
    </lineage>
</organism>
<evidence type="ECO:0000313" key="9">
    <source>
        <dbReference type="EMBL" id="KAK6741937.1"/>
    </source>
</evidence>
<feature type="domain" description="Cadherin" evidence="8">
    <location>
        <begin position="93"/>
        <end position="193"/>
    </location>
</feature>
<feature type="domain" description="Cadherin" evidence="8">
    <location>
        <begin position="1167"/>
        <end position="1273"/>
    </location>
</feature>
<feature type="domain" description="Cadherin" evidence="8">
    <location>
        <begin position="1667"/>
        <end position="1777"/>
    </location>
</feature>
<feature type="transmembrane region" description="Helical" evidence="7">
    <location>
        <begin position="1989"/>
        <end position="2012"/>
    </location>
</feature>
<dbReference type="InterPro" id="IPR015919">
    <property type="entry name" value="Cadherin-like_sf"/>
</dbReference>
<keyword evidence="10" id="KW-1185">Reference proteome</keyword>